<dbReference type="KEGG" id="scor:J3U87_24955"/>
<dbReference type="InterPro" id="IPR025875">
    <property type="entry name" value="Leu-rich_rpt_4"/>
</dbReference>
<dbReference type="Gene3D" id="3.80.10.10">
    <property type="entry name" value="Ribonuclease Inhibitor"/>
    <property type="match status" value="1"/>
</dbReference>
<dbReference type="RefSeq" id="WP_237378495.1">
    <property type="nucleotide sequence ID" value="NZ_CP071793.1"/>
</dbReference>
<name>A0A8A4TQM9_SULCO</name>
<keyword evidence="4" id="KW-1185">Reference proteome</keyword>
<proteinExistence type="predicted"/>
<evidence type="ECO:0000256" key="1">
    <source>
        <dbReference type="ARBA" id="ARBA00022614"/>
    </source>
</evidence>
<evidence type="ECO:0000313" key="3">
    <source>
        <dbReference type="EMBL" id="QTD48845.1"/>
    </source>
</evidence>
<dbReference type="Pfam" id="PF12799">
    <property type="entry name" value="LRR_4"/>
    <property type="match status" value="1"/>
</dbReference>
<dbReference type="PROSITE" id="PS51450">
    <property type="entry name" value="LRR"/>
    <property type="match status" value="2"/>
</dbReference>
<organism evidence="3 4">
    <name type="scientific">Sulfidibacter corallicola</name>
    <dbReference type="NCBI Taxonomy" id="2818388"/>
    <lineage>
        <taxon>Bacteria</taxon>
        <taxon>Pseudomonadati</taxon>
        <taxon>Acidobacteriota</taxon>
        <taxon>Holophagae</taxon>
        <taxon>Acanthopleuribacterales</taxon>
        <taxon>Acanthopleuribacteraceae</taxon>
        <taxon>Sulfidibacter</taxon>
    </lineage>
</organism>
<dbReference type="EMBL" id="CP071793">
    <property type="protein sequence ID" value="QTD48845.1"/>
    <property type="molecule type" value="Genomic_DNA"/>
</dbReference>
<gene>
    <name evidence="3" type="ORF">J3U87_24955</name>
</gene>
<dbReference type="InterPro" id="IPR032675">
    <property type="entry name" value="LRR_dom_sf"/>
</dbReference>
<accession>A0A8A4TQM9</accession>
<keyword evidence="1" id="KW-0433">Leucine-rich repeat</keyword>
<dbReference type="SUPFAM" id="SSF52058">
    <property type="entry name" value="L domain-like"/>
    <property type="match status" value="1"/>
</dbReference>
<dbReference type="AlphaFoldDB" id="A0A8A4TQM9"/>
<sequence length="658" mass="73321">MKPFPRIVQFHLLFALSLLSWGLDAYSEFRVHTQIPNFFSDHSHNPVSPMIFEISGDDFAAASPEAPIYLRISFTKGSRLNHTLVDIDQPSWPLIHRPIYLPIQLATRGAGYGIHAPADSVSIIRWRKNESEVWLAIRWSSTSWINGPNGPQSPTAEHPVRIDLGLAAATHWLITEPHFREENANLPAPVRDLEHMGKGDTLSTLLCVNPKDSTLSTTSPSTDASLEFANFTFFDQQTIGITTSFYIDLGPELEIDGGPDTSLGQLIDSPLGAELELTAISSQSVEMCPENQDDFGLYSLRHDAQFRVTDLSSRPIKSGTRLRLTLGSAEQSGFRVLVDENQNLIDGFSASGREGTFLVDPESLTSSLDISAPYSEGPIIGDEGQYLAKSVEVRYRSQDSPEALEGTLACVMWTPHLDFSDTPYFRLEARPVMRETTTDLDPDFQGSEQPAWCGTQFFRSPQIPWPERGRFERCQSVVIQDSALRTYLLSHFDLNQNGVLDFEEAPLVDAIDVSGQGVRQLTGLAEFSNLHTLLAGNNKITSLEDLDELPHLRVLELFGNRIRDLVPLADNPAVGDSSEDRILLEENYLNSRACEQLSILQARADQFNATLNYQRQGDRPFVTTIARWAEQGGYSVLDMISLQRDGAHLLPQYPLECE</sequence>
<protein>
    <submittedName>
        <fullName evidence="3">Leucine-rich repeat domain-containing protein</fullName>
    </submittedName>
</protein>
<evidence type="ECO:0000313" key="4">
    <source>
        <dbReference type="Proteomes" id="UP000663929"/>
    </source>
</evidence>
<keyword evidence="2" id="KW-0677">Repeat</keyword>
<evidence type="ECO:0000256" key="2">
    <source>
        <dbReference type="ARBA" id="ARBA00022737"/>
    </source>
</evidence>
<dbReference type="Proteomes" id="UP000663929">
    <property type="component" value="Chromosome"/>
</dbReference>
<reference evidence="3" key="1">
    <citation type="submission" date="2021-03" db="EMBL/GenBank/DDBJ databases">
        <title>Acanthopleuribacteraceae sp. M133.</title>
        <authorList>
            <person name="Wang G."/>
        </authorList>
    </citation>
    <scope>NUCLEOTIDE SEQUENCE</scope>
    <source>
        <strain evidence="3">M133</strain>
    </source>
</reference>
<dbReference type="InterPro" id="IPR001611">
    <property type="entry name" value="Leu-rich_rpt"/>
</dbReference>